<evidence type="ECO:0000256" key="1">
    <source>
        <dbReference type="SAM" id="MobiDB-lite"/>
    </source>
</evidence>
<name>A0AAD7HXP1_9AGAR</name>
<dbReference type="AlphaFoldDB" id="A0AAD7HXP1"/>
<accession>A0AAD7HXP1</accession>
<feature type="region of interest" description="Disordered" evidence="1">
    <location>
        <begin position="41"/>
        <end position="81"/>
    </location>
</feature>
<dbReference type="Proteomes" id="UP001215598">
    <property type="component" value="Unassembled WGS sequence"/>
</dbReference>
<sequence>MGSWWTVTEFSGIGAPLVKIWDSMLINKLRAHPRAVLEVDGSSVTHEPTPLTWASTPQAALEGEDELEEEEADRGAGTGKPCPLSRCWSPVLGKRKRLAKDEGEGRELVGGAADNVLTTMRARRTESEAAWQKREVLWRSWINGERWSSTYIGGGQSKRLKQNVKRKKSFFFFDKVDVGMSGVGTASGGVGMMCGSGAALPSYSGAASAATMAAATGDEEGGEGGGVGGDLRGGSGHHPP</sequence>
<feature type="compositionally biased region" description="Polar residues" evidence="1">
    <location>
        <begin position="42"/>
        <end position="58"/>
    </location>
</feature>
<feature type="compositionally biased region" description="Gly residues" evidence="1">
    <location>
        <begin position="223"/>
        <end position="240"/>
    </location>
</feature>
<dbReference type="EMBL" id="JARKIB010000158">
    <property type="protein sequence ID" value="KAJ7730530.1"/>
    <property type="molecule type" value="Genomic_DNA"/>
</dbReference>
<feature type="compositionally biased region" description="Acidic residues" evidence="1">
    <location>
        <begin position="62"/>
        <end position="72"/>
    </location>
</feature>
<keyword evidence="3" id="KW-1185">Reference proteome</keyword>
<proteinExistence type="predicted"/>
<feature type="region of interest" description="Disordered" evidence="1">
    <location>
        <begin position="213"/>
        <end position="240"/>
    </location>
</feature>
<gene>
    <name evidence="2" type="ORF">B0H16DRAFT_1469502</name>
</gene>
<reference evidence="2" key="1">
    <citation type="submission" date="2023-03" db="EMBL/GenBank/DDBJ databases">
        <title>Massive genome expansion in bonnet fungi (Mycena s.s.) driven by repeated elements and novel gene families across ecological guilds.</title>
        <authorList>
            <consortium name="Lawrence Berkeley National Laboratory"/>
            <person name="Harder C.B."/>
            <person name="Miyauchi S."/>
            <person name="Viragh M."/>
            <person name="Kuo A."/>
            <person name="Thoen E."/>
            <person name="Andreopoulos B."/>
            <person name="Lu D."/>
            <person name="Skrede I."/>
            <person name="Drula E."/>
            <person name="Henrissat B."/>
            <person name="Morin E."/>
            <person name="Kohler A."/>
            <person name="Barry K."/>
            <person name="LaButti K."/>
            <person name="Morin E."/>
            <person name="Salamov A."/>
            <person name="Lipzen A."/>
            <person name="Mereny Z."/>
            <person name="Hegedus B."/>
            <person name="Baldrian P."/>
            <person name="Stursova M."/>
            <person name="Weitz H."/>
            <person name="Taylor A."/>
            <person name="Grigoriev I.V."/>
            <person name="Nagy L.G."/>
            <person name="Martin F."/>
            <person name="Kauserud H."/>
        </authorList>
    </citation>
    <scope>NUCLEOTIDE SEQUENCE</scope>
    <source>
        <strain evidence="2">CBHHK182m</strain>
    </source>
</reference>
<organism evidence="2 3">
    <name type="scientific">Mycena metata</name>
    <dbReference type="NCBI Taxonomy" id="1033252"/>
    <lineage>
        <taxon>Eukaryota</taxon>
        <taxon>Fungi</taxon>
        <taxon>Dikarya</taxon>
        <taxon>Basidiomycota</taxon>
        <taxon>Agaricomycotina</taxon>
        <taxon>Agaricomycetes</taxon>
        <taxon>Agaricomycetidae</taxon>
        <taxon>Agaricales</taxon>
        <taxon>Marasmiineae</taxon>
        <taxon>Mycenaceae</taxon>
        <taxon>Mycena</taxon>
    </lineage>
</organism>
<protein>
    <submittedName>
        <fullName evidence="2">Uncharacterized protein</fullName>
    </submittedName>
</protein>
<evidence type="ECO:0000313" key="2">
    <source>
        <dbReference type="EMBL" id="KAJ7730530.1"/>
    </source>
</evidence>
<comment type="caution">
    <text evidence="2">The sequence shown here is derived from an EMBL/GenBank/DDBJ whole genome shotgun (WGS) entry which is preliminary data.</text>
</comment>
<evidence type="ECO:0000313" key="3">
    <source>
        <dbReference type="Proteomes" id="UP001215598"/>
    </source>
</evidence>